<reference evidence="2 3" key="1">
    <citation type="submission" date="2017-07" db="EMBL/GenBank/DDBJ databases">
        <title>Draft whole genome sequences of clinical Proprionibacteriaceae strains.</title>
        <authorList>
            <person name="Bernier A.-M."/>
            <person name="Bernard K."/>
            <person name="Domingo M.-C."/>
        </authorList>
    </citation>
    <scope>NUCLEOTIDE SEQUENCE [LARGE SCALE GENOMIC DNA]</scope>
    <source>
        <strain evidence="2 3">NML 160184</strain>
    </source>
</reference>
<dbReference type="Gene3D" id="3.40.190.10">
    <property type="entry name" value="Periplasmic binding protein-like II"/>
    <property type="match status" value="2"/>
</dbReference>
<comment type="similarity">
    <text evidence="1">Belongs to the bacterial solute-binding protein 1 family.</text>
</comment>
<dbReference type="RefSeq" id="WP_094451613.1">
    <property type="nucleotide sequence ID" value="NZ_NMVI01000027.1"/>
</dbReference>
<evidence type="ECO:0000256" key="1">
    <source>
        <dbReference type="ARBA" id="ARBA00008520"/>
    </source>
</evidence>
<evidence type="ECO:0000313" key="2">
    <source>
        <dbReference type="EMBL" id="OYN84548.1"/>
    </source>
</evidence>
<dbReference type="PROSITE" id="PS51318">
    <property type="entry name" value="TAT"/>
    <property type="match status" value="1"/>
</dbReference>
<proteinExistence type="inferred from homology"/>
<dbReference type="Proteomes" id="UP000216533">
    <property type="component" value="Unassembled WGS sequence"/>
</dbReference>
<dbReference type="InterPro" id="IPR050490">
    <property type="entry name" value="Bact_solute-bd_prot1"/>
</dbReference>
<dbReference type="EMBL" id="NMVI01000027">
    <property type="protein sequence ID" value="OYN84548.1"/>
    <property type="molecule type" value="Genomic_DNA"/>
</dbReference>
<protein>
    <recommendedName>
        <fullName evidence="4">Extracellular solute-binding protein</fullName>
    </recommendedName>
</protein>
<dbReference type="PANTHER" id="PTHR43649:SF31">
    <property type="entry name" value="SN-GLYCEROL-3-PHOSPHATE-BINDING PERIPLASMIC PROTEIN UGPB"/>
    <property type="match status" value="1"/>
</dbReference>
<accession>A0A255DZ29</accession>
<evidence type="ECO:0008006" key="4">
    <source>
        <dbReference type="Google" id="ProtNLM"/>
    </source>
</evidence>
<dbReference type="PANTHER" id="PTHR43649">
    <property type="entry name" value="ARABINOSE-BINDING PROTEIN-RELATED"/>
    <property type="match status" value="1"/>
</dbReference>
<dbReference type="InterPro" id="IPR006311">
    <property type="entry name" value="TAT_signal"/>
</dbReference>
<sequence>MSPFHTNRAAAPMLNRRTLLGGAAAAAAIATVGCTTEKPQEDTAQNRAVLPSYIPYDGVEPDYPAESGRSSAAFTTYPADAPVFSEQAPGDGNPVTFMGPTSFAPPPTLPNNRFWQEMNERVGSPLDIVVTPAGEYNAKFATATAGGLLPDMFYIGAATSLPQFMSATAADLTDFLAGDAIADYPGLANIPEASWRQCVFGGRIRALPLERGLVSLSSVLCREDLMEAAGMSVADATDLAALEEMSKELTGGGQFAWTGSPLGHIKSMYDIPQTFIRDESGRLTQALLDERQEEALEAARRMTEDGVVHPEAAATQVANRKAWFGTGVGVLHPDSFIAWFSLYVQYGNQTEGLEIQALPVNGVNGGKGTQSLPNPNFGITAINANVGDRLPTLLKIADWLAAPVGTEEYRFNKYGIEGHNFTLENGSSDPVPTDKADEVNIGSLYMCDAARAIYSPGRPDAVESAWNHQRSVTEKCLDNPVFGYYSASAEKNLSALNRDLNGVSEDIVLGRRPVSDWRPAAQRWIDEGGQTIIDEYQKDIDTNPME</sequence>
<comment type="caution">
    <text evidence="2">The sequence shown here is derived from an EMBL/GenBank/DDBJ whole genome shotgun (WGS) entry which is preliminary data.</text>
</comment>
<evidence type="ECO:0000313" key="3">
    <source>
        <dbReference type="Proteomes" id="UP000216533"/>
    </source>
</evidence>
<dbReference type="SUPFAM" id="SSF53850">
    <property type="entry name" value="Periplasmic binding protein-like II"/>
    <property type="match status" value="1"/>
</dbReference>
<organism evidence="2 3">
    <name type="scientific">Parenemella sanctibonifatiensis</name>
    <dbReference type="NCBI Taxonomy" id="2016505"/>
    <lineage>
        <taxon>Bacteria</taxon>
        <taxon>Bacillati</taxon>
        <taxon>Actinomycetota</taxon>
        <taxon>Actinomycetes</taxon>
        <taxon>Propionibacteriales</taxon>
        <taxon>Propionibacteriaceae</taxon>
        <taxon>Parenemella</taxon>
    </lineage>
</organism>
<dbReference type="AlphaFoldDB" id="A0A255DZ29"/>
<name>A0A255DZ29_9ACTN</name>
<gene>
    <name evidence="2" type="ORF">CGZ92_11945</name>
</gene>